<evidence type="ECO:0000313" key="2">
    <source>
        <dbReference type="EMBL" id="CEP02352.1"/>
    </source>
</evidence>
<reference evidence="2 3" key="1">
    <citation type="submission" date="2015-02" db="EMBL/GenBank/DDBJ databases">
        <authorList>
            <person name="Chooi Y.-H."/>
        </authorList>
    </citation>
    <scope>NUCLEOTIDE SEQUENCE [LARGE SCALE GENOMIC DNA]</scope>
    <source>
        <strain evidence="2">E3</strain>
    </source>
</reference>
<dbReference type="Proteomes" id="UP000039324">
    <property type="component" value="Unassembled WGS sequence"/>
</dbReference>
<gene>
    <name evidence="2" type="ORF">PBRA_008936</name>
</gene>
<dbReference type="InterPro" id="IPR013887">
    <property type="entry name" value="UPF0592"/>
</dbReference>
<dbReference type="AlphaFoldDB" id="A0A0G4J4B4"/>
<feature type="compositionally biased region" description="Low complexity" evidence="1">
    <location>
        <begin position="612"/>
        <end position="638"/>
    </location>
</feature>
<feature type="region of interest" description="Disordered" evidence="1">
    <location>
        <begin position="714"/>
        <end position="741"/>
    </location>
</feature>
<organism evidence="2 3">
    <name type="scientific">Plasmodiophora brassicae</name>
    <name type="common">Clubroot disease agent</name>
    <dbReference type="NCBI Taxonomy" id="37360"/>
    <lineage>
        <taxon>Eukaryota</taxon>
        <taxon>Sar</taxon>
        <taxon>Rhizaria</taxon>
        <taxon>Endomyxa</taxon>
        <taxon>Phytomyxea</taxon>
        <taxon>Plasmodiophorida</taxon>
        <taxon>Plasmodiophoridae</taxon>
        <taxon>Plasmodiophora</taxon>
    </lineage>
</organism>
<dbReference type="Pfam" id="PF08578">
    <property type="entry name" value="DUF1765"/>
    <property type="match status" value="1"/>
</dbReference>
<dbReference type="OMA" id="WIFLDEC"/>
<evidence type="ECO:0000256" key="1">
    <source>
        <dbReference type="SAM" id="MobiDB-lite"/>
    </source>
</evidence>
<evidence type="ECO:0000313" key="3">
    <source>
        <dbReference type="Proteomes" id="UP000039324"/>
    </source>
</evidence>
<feature type="region of interest" description="Disordered" evidence="1">
    <location>
        <begin position="593"/>
        <end position="638"/>
    </location>
</feature>
<feature type="compositionally biased region" description="Low complexity" evidence="1">
    <location>
        <begin position="1"/>
        <end position="14"/>
    </location>
</feature>
<feature type="region of interest" description="Disordered" evidence="1">
    <location>
        <begin position="1"/>
        <end position="53"/>
    </location>
</feature>
<proteinExistence type="predicted"/>
<dbReference type="EMBL" id="CDSF01000125">
    <property type="protein sequence ID" value="CEP02352.1"/>
    <property type="molecule type" value="Genomic_DNA"/>
</dbReference>
<dbReference type="PANTHER" id="PTHR35397">
    <property type="entry name" value="C2 DOMAIN-CONTAINING PROTEIN-RELATED"/>
    <property type="match status" value="1"/>
</dbReference>
<dbReference type="OrthoDB" id="19240at2759"/>
<dbReference type="STRING" id="37360.A0A0G4J4B4"/>
<name>A0A0G4J4B4_PLABS</name>
<dbReference type="PANTHER" id="PTHR35397:SF1">
    <property type="entry name" value="ARMADILLO-LIKE HELICAL DOMAIN-CONTAINING PROTEIN"/>
    <property type="match status" value="1"/>
</dbReference>
<accession>A0A0G4J4B4</accession>
<feature type="compositionally biased region" description="Low complexity" evidence="1">
    <location>
        <begin position="29"/>
        <end position="51"/>
    </location>
</feature>
<sequence>MSTLSRSLSSISVSDGDRDSEYFDDGTESCTDSVLSSTSASTQSAATSPNSVRSAIPRRLRPLNLLPFTPWVHQRLKHTLSPSNSPQQLHKLLHVLDSHLRADCFVYSSAAEFRQGKLLLLRVWKRILVKDDGECTMKYASLVLALAQRYEFDLIHMHSAWRRGSPVDGAASGLTIGDPLYMEENSGPSQCLARAYHCLLARTAVCVCQMDTQPALRIVMAALSFFRLPSLCAPLLDACDGSDAPAPEELPSDTGPSDNIQGQSCAVDPTWTPLLMRHCADDIEAFAQKTTDAFKSGLSDQVVPHWAAVCAPIRDAHWVRQAQFFKFNPSLFNWVNISVASQPSNSDEWIFLDECRQQIGFENESAELVNAFADFRNLLGTDPETLHAFVAGVVAHVTDVAHGSIQWSCVPGLWPLTSAAIRKLQGLRPLSYTSKIRRCMTQYLRNPDVLQFAVRALLRATPLHDKFEVNSCLDHIGSWMAAACSNYSARDSPQHAGNSLSVPLPRSFCHDEFLCALEMLLSSEHFQVLIKTLTLVYSNCGRFVGQHRRQLCHDMLVGIFFNKLFMHWCSEVRRRFHYIVVYKFNRGGLCAPPPVPESQQMPSMSRSRRPSRSSSSNGLAAAGSGTASNAASVTSASNRPGTWLGQGSNFMMSSFSWLSSALGGSVSNMIESGRESLPLSLASLALPSIRRKSTKENPGVVSLTKSVSAIQHEAKRHQRKANNELSEAMSRTDARSEEAGPEPHACVLIRTKMGPNSIADDADLVTAAEAKIAAVDEFIGDPSNPKWLNKFDPTCNVYASASLAQYRMIQVGYVRLQRRRALRFGEVLAPELSFDMVDPVNIDSLMPLQPQPPSPRRPQR</sequence>
<keyword evidence="3" id="KW-1185">Reference proteome</keyword>
<protein>
    <submittedName>
        <fullName evidence="2">Uncharacterized protein</fullName>
    </submittedName>
</protein>